<dbReference type="Pfam" id="PF04758">
    <property type="entry name" value="Ribosomal_S30"/>
    <property type="match status" value="1"/>
</dbReference>
<organism evidence="4 5">
    <name type="scientific">Jimgerdemannia flammicorona</name>
    <dbReference type="NCBI Taxonomy" id="994334"/>
    <lineage>
        <taxon>Eukaryota</taxon>
        <taxon>Fungi</taxon>
        <taxon>Fungi incertae sedis</taxon>
        <taxon>Mucoromycota</taxon>
        <taxon>Mucoromycotina</taxon>
        <taxon>Endogonomycetes</taxon>
        <taxon>Endogonales</taxon>
        <taxon>Endogonaceae</taxon>
        <taxon>Jimgerdemannia</taxon>
    </lineage>
</organism>
<dbReference type="GO" id="GO:0006412">
    <property type="term" value="P:translation"/>
    <property type="evidence" value="ECO:0007669"/>
    <property type="project" value="InterPro"/>
</dbReference>
<evidence type="ECO:0000256" key="3">
    <source>
        <dbReference type="RuleBase" id="RU364011"/>
    </source>
</evidence>
<gene>
    <name evidence="4" type="ORF">BC936DRAFT_150122</name>
</gene>
<proteinExistence type="inferred from homology"/>
<dbReference type="InterPro" id="IPR006846">
    <property type="entry name" value="Ribosomal_eS30"/>
</dbReference>
<evidence type="ECO:0000313" key="5">
    <source>
        <dbReference type="Proteomes" id="UP000268093"/>
    </source>
</evidence>
<keyword evidence="5" id="KW-1185">Reference proteome</keyword>
<sequence>EKKKKPVGLAKKRIIYNHRFVNVTAVHGKQRMNPALTSDKP</sequence>
<accession>A0A433CZH0</accession>
<comment type="caution">
    <text evidence="4">The sequence shown here is derived from an EMBL/GenBank/DDBJ whole genome shotgun (WGS) entry which is preliminary data.</text>
</comment>
<evidence type="ECO:0000313" key="4">
    <source>
        <dbReference type="EMBL" id="RUP43975.1"/>
    </source>
</evidence>
<dbReference type="OrthoDB" id="2389564at2759"/>
<feature type="non-terminal residue" evidence="4">
    <location>
        <position position="1"/>
    </location>
</feature>
<protein>
    <recommendedName>
        <fullName evidence="3">40S ribosomal protein S30</fullName>
    </recommendedName>
</protein>
<evidence type="ECO:0000256" key="2">
    <source>
        <dbReference type="ARBA" id="ARBA00023274"/>
    </source>
</evidence>
<keyword evidence="2 3" id="KW-0687">Ribonucleoprotein</keyword>
<reference evidence="4 5" key="1">
    <citation type="journal article" date="2018" name="New Phytol.">
        <title>Phylogenomics of Endogonaceae and evolution of mycorrhizas within Mucoromycota.</title>
        <authorList>
            <person name="Chang Y."/>
            <person name="Desiro A."/>
            <person name="Na H."/>
            <person name="Sandor L."/>
            <person name="Lipzen A."/>
            <person name="Clum A."/>
            <person name="Barry K."/>
            <person name="Grigoriev I.V."/>
            <person name="Martin F.M."/>
            <person name="Stajich J.E."/>
            <person name="Smith M.E."/>
            <person name="Bonito G."/>
            <person name="Spatafora J.W."/>
        </authorList>
    </citation>
    <scope>NUCLEOTIDE SEQUENCE [LARGE SCALE GENOMIC DNA]</scope>
    <source>
        <strain evidence="4 5">GMNB39</strain>
    </source>
</reference>
<dbReference type="EMBL" id="RBNI01009910">
    <property type="protein sequence ID" value="RUP43975.1"/>
    <property type="molecule type" value="Genomic_DNA"/>
</dbReference>
<keyword evidence="1 3" id="KW-0689">Ribosomal protein</keyword>
<dbReference type="GO" id="GO:1990904">
    <property type="term" value="C:ribonucleoprotein complex"/>
    <property type="evidence" value="ECO:0007669"/>
    <property type="project" value="UniProtKB-KW"/>
</dbReference>
<evidence type="ECO:0000256" key="1">
    <source>
        <dbReference type="ARBA" id="ARBA00022980"/>
    </source>
</evidence>
<dbReference type="AlphaFoldDB" id="A0A433CZH0"/>
<dbReference type="GO" id="GO:0003735">
    <property type="term" value="F:structural constituent of ribosome"/>
    <property type="evidence" value="ECO:0007669"/>
    <property type="project" value="UniProtKB-UniRule"/>
</dbReference>
<dbReference type="Proteomes" id="UP000268093">
    <property type="component" value="Unassembled WGS sequence"/>
</dbReference>
<name>A0A433CZH0_9FUNG</name>
<dbReference type="GO" id="GO:0005840">
    <property type="term" value="C:ribosome"/>
    <property type="evidence" value="ECO:0007669"/>
    <property type="project" value="UniProtKB-KW"/>
</dbReference>
<comment type="similarity">
    <text evidence="3">Belongs to the eukaryotic ribosomal protein eS30 family.</text>
</comment>